<dbReference type="SUPFAM" id="SSF47789">
    <property type="entry name" value="C-terminal domain of RNA polymerase alpha subunit"/>
    <property type="match status" value="1"/>
</dbReference>
<dbReference type="Gene3D" id="1.10.150.20">
    <property type="entry name" value="5' to 3' exonuclease, C-terminal subdomain"/>
    <property type="match status" value="1"/>
</dbReference>
<dbReference type="Pfam" id="PF14520">
    <property type="entry name" value="HHH_5"/>
    <property type="match status" value="1"/>
</dbReference>
<dbReference type="RefSeq" id="WP_377771704.1">
    <property type="nucleotide sequence ID" value="NZ_JBHUOQ010000001.1"/>
</dbReference>
<dbReference type="EMBL" id="JBHUOQ010000001">
    <property type="protein sequence ID" value="MFD2829581.1"/>
    <property type="molecule type" value="Genomic_DNA"/>
</dbReference>
<proteinExistence type="predicted"/>
<comment type="caution">
    <text evidence="1">The sequence shown here is derived from an EMBL/GenBank/DDBJ whole genome shotgun (WGS) entry which is preliminary data.</text>
</comment>
<accession>A0ABW5WRZ1</accession>
<protein>
    <submittedName>
        <fullName evidence="1">Helix-hairpin-helix domain-containing protein</fullName>
    </submittedName>
</protein>
<keyword evidence="2" id="KW-1185">Reference proteome</keyword>
<dbReference type="Gene3D" id="3.10.450.50">
    <property type="match status" value="1"/>
</dbReference>
<evidence type="ECO:0000313" key="1">
    <source>
        <dbReference type="EMBL" id="MFD2829581.1"/>
    </source>
</evidence>
<name>A0ABW5WRZ1_9STAP</name>
<reference evidence="2" key="1">
    <citation type="journal article" date="2019" name="Int. J. Syst. Evol. Microbiol.">
        <title>The Global Catalogue of Microorganisms (GCM) 10K type strain sequencing project: providing services to taxonomists for standard genome sequencing and annotation.</title>
        <authorList>
            <consortium name="The Broad Institute Genomics Platform"/>
            <consortium name="The Broad Institute Genome Sequencing Center for Infectious Disease"/>
            <person name="Wu L."/>
            <person name="Ma J."/>
        </authorList>
    </citation>
    <scope>NUCLEOTIDE SEQUENCE [LARGE SCALE GENOMIC DNA]</scope>
    <source>
        <strain evidence="2">KCTC 33575</strain>
    </source>
</reference>
<gene>
    <name evidence="1" type="ORF">ACFSX4_03815</name>
</gene>
<evidence type="ECO:0000313" key="2">
    <source>
        <dbReference type="Proteomes" id="UP001597519"/>
    </source>
</evidence>
<dbReference type="Proteomes" id="UP001597519">
    <property type="component" value="Unassembled WGS sequence"/>
</dbReference>
<organism evidence="1 2">
    <name type="scientific">Corticicoccus populi</name>
    <dbReference type="NCBI Taxonomy" id="1812821"/>
    <lineage>
        <taxon>Bacteria</taxon>
        <taxon>Bacillati</taxon>
        <taxon>Bacillota</taxon>
        <taxon>Bacilli</taxon>
        <taxon>Bacillales</taxon>
        <taxon>Staphylococcaceae</taxon>
        <taxon>Corticicoccus</taxon>
    </lineage>
</organism>
<sequence>MGSTPLPNIGRPAGNALNHIGITTLEEVSKLDEKTLLKIHGVGPKAVKLLKAEMDQKKLKFQNPEPLAFNPGFAVFGDLKCDNAPKRRVIRDFIIARTAVNKSQLKELITEDFEYETVNGKTVQGFEEFIDSMTTGERTISSLVIETNLSHGKAGASDSVITLNSGSRIHTADFYTFENHKKDAKLKAVKSYLLE</sequence>